<dbReference type="EMBL" id="BEWI01000030">
    <property type="protein sequence ID" value="GAY20146.1"/>
    <property type="molecule type" value="Genomic_DNA"/>
</dbReference>
<reference evidence="2 3" key="1">
    <citation type="journal article" date="2013" name="Biodegradation">
        <title>Occurrence of 4-tert-butylphenol (4-t-BP) biodegradation in an aquatic sample caused by the presence of Spirodela polyrrhiza and isolation of a 4-t-BP-utilizing bacterium.</title>
        <authorList>
            <person name="Ogata Y."/>
            <person name="Toyama T."/>
            <person name="Yu N."/>
            <person name="Wang X."/>
            <person name="Sei K."/>
            <person name="Ike M."/>
        </authorList>
    </citation>
    <scope>NUCLEOTIDE SEQUENCE [LARGE SCALE GENOMIC DNA]</scope>
    <source>
        <strain evidence="2 3">OMI</strain>
    </source>
</reference>
<comment type="caution">
    <text evidence="2">The sequence shown here is derived from an EMBL/GenBank/DDBJ whole genome shotgun (WGS) entry which is preliminary data.</text>
</comment>
<gene>
    <name evidence="2" type="ORF">SFOMI_0668</name>
</gene>
<proteinExistence type="predicted"/>
<dbReference type="AlphaFoldDB" id="A0A292ZB22"/>
<feature type="region of interest" description="Disordered" evidence="1">
    <location>
        <begin position="26"/>
        <end position="46"/>
    </location>
</feature>
<name>A0A292ZB22_SPHSA</name>
<evidence type="ECO:0000313" key="2">
    <source>
        <dbReference type="EMBL" id="GAY20146.1"/>
    </source>
</evidence>
<reference evidence="2 3" key="2">
    <citation type="journal article" date="2013" name="Environ. Sci. Technol.">
        <title>The 4-tert-butylphenol-utilizing bacterium Sphingobium fuliginis OMI can degrade bisphenols via phenolic ring hydroxylation and meta-cleavage pathway.</title>
        <authorList>
            <person name="Ogata Y."/>
            <person name="Goda S."/>
            <person name="Toyama T."/>
            <person name="Sei K."/>
            <person name="Ike M."/>
        </authorList>
    </citation>
    <scope>NUCLEOTIDE SEQUENCE [LARGE SCALE GENOMIC DNA]</scope>
    <source>
        <strain evidence="2 3">OMI</strain>
    </source>
</reference>
<sequence length="46" mass="5203">MGQNSRSIPTLMLRHIPPVRSIAAVRDPGFDGGTSWSKQHRARRNF</sequence>
<accession>A0A292ZB22</accession>
<dbReference type="Proteomes" id="UP000221538">
    <property type="component" value="Unassembled WGS sequence"/>
</dbReference>
<evidence type="ECO:0000256" key="1">
    <source>
        <dbReference type="SAM" id="MobiDB-lite"/>
    </source>
</evidence>
<organism evidence="2 3">
    <name type="scientific">Sphingobium fuliginis (strain ATCC 27551)</name>
    <dbReference type="NCBI Taxonomy" id="336203"/>
    <lineage>
        <taxon>Bacteria</taxon>
        <taxon>Pseudomonadati</taxon>
        <taxon>Pseudomonadota</taxon>
        <taxon>Alphaproteobacteria</taxon>
        <taxon>Sphingomonadales</taxon>
        <taxon>Sphingomonadaceae</taxon>
        <taxon>Sphingobium</taxon>
    </lineage>
</organism>
<protein>
    <submittedName>
        <fullName evidence="2">Uncharacterized protein</fullName>
    </submittedName>
</protein>
<evidence type="ECO:0000313" key="3">
    <source>
        <dbReference type="Proteomes" id="UP000221538"/>
    </source>
</evidence>